<dbReference type="EMBL" id="BMAV01007982">
    <property type="protein sequence ID" value="GFY51276.1"/>
    <property type="molecule type" value="Genomic_DNA"/>
</dbReference>
<keyword evidence="3" id="KW-1185">Reference proteome</keyword>
<organism evidence="2 3">
    <name type="scientific">Trichonephila inaurata madagascariensis</name>
    <dbReference type="NCBI Taxonomy" id="2747483"/>
    <lineage>
        <taxon>Eukaryota</taxon>
        <taxon>Metazoa</taxon>
        <taxon>Ecdysozoa</taxon>
        <taxon>Arthropoda</taxon>
        <taxon>Chelicerata</taxon>
        <taxon>Arachnida</taxon>
        <taxon>Araneae</taxon>
        <taxon>Araneomorphae</taxon>
        <taxon>Entelegynae</taxon>
        <taxon>Araneoidea</taxon>
        <taxon>Nephilidae</taxon>
        <taxon>Trichonephila</taxon>
        <taxon>Trichonephila inaurata</taxon>
    </lineage>
</organism>
<protein>
    <submittedName>
        <fullName evidence="2">Uncharacterized protein</fullName>
    </submittedName>
</protein>
<dbReference type="AlphaFoldDB" id="A0A8X6XE19"/>
<dbReference type="OrthoDB" id="6434118at2759"/>
<comment type="caution">
    <text evidence="2">The sequence shown here is derived from an EMBL/GenBank/DDBJ whole genome shotgun (WGS) entry which is preliminary data.</text>
</comment>
<reference evidence="2" key="1">
    <citation type="submission" date="2020-08" db="EMBL/GenBank/DDBJ databases">
        <title>Multicomponent nature underlies the extraordinary mechanical properties of spider dragline silk.</title>
        <authorList>
            <person name="Kono N."/>
            <person name="Nakamura H."/>
            <person name="Mori M."/>
            <person name="Yoshida Y."/>
            <person name="Ohtoshi R."/>
            <person name="Malay A.D."/>
            <person name="Moran D.A.P."/>
            <person name="Tomita M."/>
            <person name="Numata K."/>
            <person name="Arakawa K."/>
        </authorList>
    </citation>
    <scope>NUCLEOTIDE SEQUENCE</scope>
</reference>
<accession>A0A8X6XE19</accession>
<gene>
    <name evidence="2" type="ORF">TNIN_386181</name>
</gene>
<proteinExistence type="predicted"/>
<feature type="region of interest" description="Disordered" evidence="1">
    <location>
        <begin position="1"/>
        <end position="35"/>
    </location>
</feature>
<name>A0A8X6XE19_9ARAC</name>
<feature type="compositionally biased region" description="Basic and acidic residues" evidence="1">
    <location>
        <begin position="8"/>
        <end position="24"/>
    </location>
</feature>
<evidence type="ECO:0000256" key="1">
    <source>
        <dbReference type="SAM" id="MobiDB-lite"/>
    </source>
</evidence>
<evidence type="ECO:0000313" key="2">
    <source>
        <dbReference type="EMBL" id="GFY51276.1"/>
    </source>
</evidence>
<evidence type="ECO:0000313" key="3">
    <source>
        <dbReference type="Proteomes" id="UP000886998"/>
    </source>
</evidence>
<dbReference type="Proteomes" id="UP000886998">
    <property type="component" value="Unassembled WGS sequence"/>
</dbReference>
<sequence>MNNSDSKLQSKEENNTNSNEKQDLSGDEIVTNDISPDSYCESLHAQELYPKLRSYSSEESDIDVTGSASTISLLRNVRKSRKNVCHNYSVERENYPVNVVNVKLQAKKQKKQEKKTFVYVVQKGNFFELISHDPNAVVMYK</sequence>